<dbReference type="EMBL" id="LAZR01007339">
    <property type="protein sequence ID" value="KKM85883.1"/>
    <property type="molecule type" value="Genomic_DNA"/>
</dbReference>
<evidence type="ECO:0000259" key="9">
    <source>
        <dbReference type="Pfam" id="PF01555"/>
    </source>
</evidence>
<reference evidence="10" key="1">
    <citation type="journal article" date="2015" name="Nature">
        <title>Complex archaea that bridge the gap between prokaryotes and eukaryotes.</title>
        <authorList>
            <person name="Spang A."/>
            <person name="Saw J.H."/>
            <person name="Jorgensen S.L."/>
            <person name="Zaremba-Niedzwiedzka K."/>
            <person name="Martijn J."/>
            <person name="Lind A.E."/>
            <person name="van Eijk R."/>
            <person name="Schleper C."/>
            <person name="Guy L."/>
            <person name="Ettema T.J."/>
        </authorList>
    </citation>
    <scope>NUCLEOTIDE SEQUENCE</scope>
</reference>
<gene>
    <name evidence="10" type="ORF">LCGC14_1284500</name>
</gene>
<accession>A0A0F9KVY3</accession>
<dbReference type="Pfam" id="PF01555">
    <property type="entry name" value="N6_N4_Mtase"/>
    <property type="match status" value="1"/>
</dbReference>
<dbReference type="GO" id="GO:0015667">
    <property type="term" value="F:site-specific DNA-methyltransferase (cytosine-N4-specific) activity"/>
    <property type="evidence" value="ECO:0007669"/>
    <property type="project" value="UniProtKB-EC"/>
</dbReference>
<sequence>MTLPIDTIICGDCLEVLRDFPDNSVDLVVTSPPYDNLRDYKGYSFDFEGIAHELFRTIKIGGVVVWVVGDRTINGSETGTSFKQALYFKQLGFNLYDTMIYEKAATIYPGGVRYNQTVEFMFVLSKDTPKTINLIADKLNKYAGYSARGTTHRKADGGIKDNKSFKGIPTKKFGVRNNIWRYGTGWMVSTSEEIAFEHPAIFPEQLVADHITSWSNKGDLILDPMNGSGTTTKMADKLDRHYIGIDISEEYCKIARMRIKAVDTGVPVKEQLAGQMGLFPVDK</sequence>
<evidence type="ECO:0000256" key="2">
    <source>
        <dbReference type="ARBA" id="ARBA00012185"/>
    </source>
</evidence>
<dbReference type="InterPro" id="IPR029063">
    <property type="entry name" value="SAM-dependent_MTases_sf"/>
</dbReference>
<keyword evidence="5" id="KW-0949">S-adenosyl-L-methionine</keyword>
<evidence type="ECO:0000313" key="10">
    <source>
        <dbReference type="EMBL" id="KKM85883.1"/>
    </source>
</evidence>
<dbReference type="GO" id="GO:0032259">
    <property type="term" value="P:methylation"/>
    <property type="evidence" value="ECO:0007669"/>
    <property type="project" value="UniProtKB-KW"/>
</dbReference>
<organism evidence="10">
    <name type="scientific">marine sediment metagenome</name>
    <dbReference type="NCBI Taxonomy" id="412755"/>
    <lineage>
        <taxon>unclassified sequences</taxon>
        <taxon>metagenomes</taxon>
        <taxon>ecological metagenomes</taxon>
    </lineage>
</organism>
<dbReference type="Gene3D" id="3.40.50.150">
    <property type="entry name" value="Vaccinia Virus protein VP39"/>
    <property type="match status" value="1"/>
</dbReference>
<dbReference type="AlphaFoldDB" id="A0A0F9KVY3"/>
<proteinExistence type="inferred from homology"/>
<keyword evidence="3" id="KW-0489">Methyltransferase</keyword>
<name>A0A0F9KVY3_9ZZZZ</name>
<dbReference type="SUPFAM" id="SSF53335">
    <property type="entry name" value="S-adenosyl-L-methionine-dependent methyltransferases"/>
    <property type="match status" value="1"/>
</dbReference>
<comment type="caution">
    <text evidence="10">The sequence shown here is derived from an EMBL/GenBank/DDBJ whole genome shotgun (WGS) entry which is preliminary data.</text>
</comment>
<dbReference type="GO" id="GO:0003677">
    <property type="term" value="F:DNA binding"/>
    <property type="evidence" value="ECO:0007669"/>
    <property type="project" value="UniProtKB-KW"/>
</dbReference>
<keyword evidence="6" id="KW-0680">Restriction system</keyword>
<evidence type="ECO:0000256" key="8">
    <source>
        <dbReference type="ARBA" id="ARBA00049120"/>
    </source>
</evidence>
<dbReference type="PROSITE" id="PS00093">
    <property type="entry name" value="N4_MTASE"/>
    <property type="match status" value="1"/>
</dbReference>
<evidence type="ECO:0000256" key="6">
    <source>
        <dbReference type="ARBA" id="ARBA00022747"/>
    </source>
</evidence>
<feature type="domain" description="DNA methylase N-4/N-6" evidence="9">
    <location>
        <begin position="25"/>
        <end position="255"/>
    </location>
</feature>
<evidence type="ECO:0000256" key="4">
    <source>
        <dbReference type="ARBA" id="ARBA00022679"/>
    </source>
</evidence>
<comment type="catalytic activity">
    <reaction evidence="8">
        <text>a 2'-deoxycytidine in DNA + S-adenosyl-L-methionine = an N(4)-methyl-2'-deoxycytidine in DNA + S-adenosyl-L-homocysteine + H(+)</text>
        <dbReference type="Rhea" id="RHEA:16857"/>
        <dbReference type="Rhea" id="RHEA-COMP:11369"/>
        <dbReference type="Rhea" id="RHEA-COMP:13674"/>
        <dbReference type="ChEBI" id="CHEBI:15378"/>
        <dbReference type="ChEBI" id="CHEBI:57856"/>
        <dbReference type="ChEBI" id="CHEBI:59789"/>
        <dbReference type="ChEBI" id="CHEBI:85452"/>
        <dbReference type="ChEBI" id="CHEBI:137933"/>
        <dbReference type="EC" id="2.1.1.113"/>
    </reaction>
</comment>
<protein>
    <recommendedName>
        <fullName evidence="2">site-specific DNA-methyltransferase (cytosine-N(4)-specific)</fullName>
        <ecNumber evidence="2">2.1.1.113</ecNumber>
    </recommendedName>
</protein>
<dbReference type="PRINTS" id="PR00508">
    <property type="entry name" value="S21N4MTFRASE"/>
</dbReference>
<evidence type="ECO:0000256" key="3">
    <source>
        <dbReference type="ARBA" id="ARBA00022603"/>
    </source>
</evidence>
<dbReference type="InterPro" id="IPR017985">
    <property type="entry name" value="MeTrfase_CN4_CS"/>
</dbReference>
<dbReference type="GO" id="GO:0008170">
    <property type="term" value="F:N-methyltransferase activity"/>
    <property type="evidence" value="ECO:0007669"/>
    <property type="project" value="InterPro"/>
</dbReference>
<evidence type="ECO:0000256" key="5">
    <source>
        <dbReference type="ARBA" id="ARBA00022691"/>
    </source>
</evidence>
<keyword evidence="4" id="KW-0808">Transferase</keyword>
<dbReference type="InterPro" id="IPR002941">
    <property type="entry name" value="DNA_methylase_N4/N6"/>
</dbReference>
<dbReference type="InterPro" id="IPR001091">
    <property type="entry name" value="RM_Methyltransferase"/>
</dbReference>
<evidence type="ECO:0000256" key="1">
    <source>
        <dbReference type="ARBA" id="ARBA00010203"/>
    </source>
</evidence>
<dbReference type="GO" id="GO:0009307">
    <property type="term" value="P:DNA restriction-modification system"/>
    <property type="evidence" value="ECO:0007669"/>
    <property type="project" value="UniProtKB-KW"/>
</dbReference>
<comment type="similarity">
    <text evidence="1">Belongs to the N(4)/N(6)-methyltransferase family. N(4) subfamily.</text>
</comment>
<keyword evidence="7" id="KW-0238">DNA-binding</keyword>
<evidence type="ECO:0000256" key="7">
    <source>
        <dbReference type="ARBA" id="ARBA00023125"/>
    </source>
</evidence>
<dbReference type="EC" id="2.1.1.113" evidence="2"/>